<evidence type="ECO:0000256" key="8">
    <source>
        <dbReference type="ARBA" id="ARBA00023002"/>
    </source>
</evidence>
<dbReference type="GeneID" id="72065001"/>
<evidence type="ECO:0000256" key="10">
    <source>
        <dbReference type="ARBA" id="ARBA00023033"/>
    </source>
</evidence>
<dbReference type="AlphaFoldDB" id="A0A9Q8QC60"/>
<gene>
    <name evidence="14" type="ORF">JDV02_003041</name>
</gene>
<sequence length="513" mass="58928">MDKLSLWTTGWRLGLLTIFILILSYLYFQKRRQDEADELFGRQHGCQPIKSKLPYRWPLAIDVFKGQYDALMRGALLAYQADFFRNFEVGQTFEVRLLGRVGYFTMDPKNLEHMLQTQFDKWALGNSRDALLPMIGHGIFTQDGPAWKHSRELLRRQFVRMHYQDISSFEGPVNDLLAHLQPCTGVVDLQPAFFSFTLATTVALIFGEPFAGLKHSEHAAFAEAFDYTSLISAMRMRLAEWYWIYNPSKYRKACALINNYATHYVNHALKELEENGEDVATKRHPFILDLFRELQHPKLVRDQLMNVLIAGRDTTACLMSWACYQLVRHPASLERLRQEILRFTTTGERLTRADINKMTYLRCVLNETNRLYTQIPVNIRISRETTFLPKGGGRDGESPLLIPKGTGVGFSAYHMHRSKDIYGEDANEFRPERWEGPELRNIGFAFMPFHGGPRLCLGKDFALTEASYGLIRVLQEFPNLRIAPGASKVMPGREKQNLTIVVSSAEGCKVLLQ</sequence>
<dbReference type="Proteomes" id="UP000829364">
    <property type="component" value="Chromosome 2"/>
</dbReference>
<accession>A0A9Q8QC60</accession>
<keyword evidence="7 13" id="KW-1133">Transmembrane helix</keyword>
<comment type="cofactor">
    <cofactor evidence="1">
        <name>heme</name>
        <dbReference type="ChEBI" id="CHEBI:30413"/>
    </cofactor>
</comment>
<reference evidence="14" key="1">
    <citation type="submission" date="2021-11" db="EMBL/GenBank/DDBJ databases">
        <title>Purpureocillium_takamizusanense_genome.</title>
        <authorList>
            <person name="Nguyen N.-H."/>
        </authorList>
    </citation>
    <scope>NUCLEOTIDE SEQUENCE</scope>
    <source>
        <strain evidence="14">PT3</strain>
    </source>
</reference>
<dbReference type="GO" id="GO:0005506">
    <property type="term" value="F:iron ion binding"/>
    <property type="evidence" value="ECO:0007669"/>
    <property type="project" value="InterPro"/>
</dbReference>
<dbReference type="PRINTS" id="PR01239">
    <property type="entry name" value="EP450IICYP52"/>
</dbReference>
<dbReference type="PRINTS" id="PR00385">
    <property type="entry name" value="P450"/>
</dbReference>
<feature type="transmembrane region" description="Helical" evidence="13">
    <location>
        <begin position="6"/>
        <end position="28"/>
    </location>
</feature>
<dbReference type="InterPro" id="IPR001128">
    <property type="entry name" value="Cyt_P450"/>
</dbReference>
<dbReference type="Pfam" id="PF00067">
    <property type="entry name" value="p450"/>
    <property type="match status" value="1"/>
</dbReference>
<keyword evidence="4 12" id="KW-0349">Heme</keyword>
<dbReference type="RefSeq" id="XP_047840099.1">
    <property type="nucleotide sequence ID" value="XM_047984126.1"/>
</dbReference>
<dbReference type="PANTHER" id="PTHR24287:SF1">
    <property type="entry name" value="P450, PUTATIVE (EUROFUNG)-RELATED"/>
    <property type="match status" value="1"/>
</dbReference>
<keyword evidence="9 12" id="KW-0408">Iron</keyword>
<evidence type="ECO:0008006" key="16">
    <source>
        <dbReference type="Google" id="ProtNLM"/>
    </source>
</evidence>
<dbReference type="InterPro" id="IPR017972">
    <property type="entry name" value="Cyt_P450_CS"/>
</dbReference>
<evidence type="ECO:0000256" key="4">
    <source>
        <dbReference type="ARBA" id="ARBA00022617"/>
    </source>
</evidence>
<dbReference type="GO" id="GO:0016712">
    <property type="term" value="F:oxidoreductase activity, acting on paired donors, with incorporation or reduction of molecular oxygen, reduced flavin or flavoprotein as one donor, and incorporation of one atom of oxygen"/>
    <property type="evidence" value="ECO:0007669"/>
    <property type="project" value="InterPro"/>
</dbReference>
<comment type="subcellular location">
    <subcellularLocation>
        <location evidence="2">Membrane</location>
        <topology evidence="2">Single-pass membrane protein</topology>
    </subcellularLocation>
</comment>
<dbReference type="InterPro" id="IPR047146">
    <property type="entry name" value="Cyt_P450_E_CYP52_fungi"/>
</dbReference>
<evidence type="ECO:0000313" key="14">
    <source>
        <dbReference type="EMBL" id="UNI16618.1"/>
    </source>
</evidence>
<evidence type="ECO:0000256" key="13">
    <source>
        <dbReference type="SAM" id="Phobius"/>
    </source>
</evidence>
<dbReference type="GO" id="GO:0016020">
    <property type="term" value="C:membrane"/>
    <property type="evidence" value="ECO:0007669"/>
    <property type="project" value="UniProtKB-SubCell"/>
</dbReference>
<dbReference type="OrthoDB" id="1470350at2759"/>
<dbReference type="SUPFAM" id="SSF48264">
    <property type="entry name" value="Cytochrome P450"/>
    <property type="match status" value="1"/>
</dbReference>
<dbReference type="EMBL" id="CP086355">
    <property type="protein sequence ID" value="UNI16618.1"/>
    <property type="molecule type" value="Genomic_DNA"/>
</dbReference>
<proteinExistence type="inferred from homology"/>
<evidence type="ECO:0000256" key="1">
    <source>
        <dbReference type="ARBA" id="ARBA00001971"/>
    </source>
</evidence>
<evidence type="ECO:0000256" key="5">
    <source>
        <dbReference type="ARBA" id="ARBA00022692"/>
    </source>
</evidence>
<protein>
    <recommendedName>
        <fullName evidence="16">Cytochrome P450</fullName>
    </recommendedName>
</protein>
<keyword evidence="11 13" id="KW-0472">Membrane</keyword>
<dbReference type="CDD" id="cd11063">
    <property type="entry name" value="CYP52"/>
    <property type="match status" value="1"/>
</dbReference>
<keyword evidence="15" id="KW-1185">Reference proteome</keyword>
<evidence type="ECO:0000256" key="9">
    <source>
        <dbReference type="ARBA" id="ARBA00023004"/>
    </source>
</evidence>
<organism evidence="14 15">
    <name type="scientific">Purpureocillium takamizusanense</name>
    <dbReference type="NCBI Taxonomy" id="2060973"/>
    <lineage>
        <taxon>Eukaryota</taxon>
        <taxon>Fungi</taxon>
        <taxon>Dikarya</taxon>
        <taxon>Ascomycota</taxon>
        <taxon>Pezizomycotina</taxon>
        <taxon>Sordariomycetes</taxon>
        <taxon>Hypocreomycetidae</taxon>
        <taxon>Hypocreales</taxon>
        <taxon>Ophiocordycipitaceae</taxon>
        <taxon>Purpureocillium</taxon>
    </lineage>
</organism>
<evidence type="ECO:0000313" key="15">
    <source>
        <dbReference type="Proteomes" id="UP000829364"/>
    </source>
</evidence>
<dbReference type="KEGG" id="ptkz:JDV02_003041"/>
<keyword evidence="5 13" id="KW-0812">Transmembrane</keyword>
<evidence type="ECO:0000256" key="12">
    <source>
        <dbReference type="RuleBase" id="RU000461"/>
    </source>
</evidence>
<evidence type="ECO:0000256" key="11">
    <source>
        <dbReference type="ARBA" id="ARBA00023136"/>
    </source>
</evidence>
<dbReference type="PROSITE" id="PS00086">
    <property type="entry name" value="CYTOCHROME_P450"/>
    <property type="match status" value="1"/>
</dbReference>
<evidence type="ECO:0000256" key="6">
    <source>
        <dbReference type="ARBA" id="ARBA00022723"/>
    </source>
</evidence>
<dbReference type="GO" id="GO:0020037">
    <property type="term" value="F:heme binding"/>
    <property type="evidence" value="ECO:0007669"/>
    <property type="project" value="InterPro"/>
</dbReference>
<keyword evidence="6 12" id="KW-0479">Metal-binding</keyword>
<evidence type="ECO:0000256" key="3">
    <source>
        <dbReference type="ARBA" id="ARBA00010617"/>
    </source>
</evidence>
<keyword evidence="10 12" id="KW-0503">Monooxygenase</keyword>
<comment type="similarity">
    <text evidence="3 12">Belongs to the cytochrome P450 family.</text>
</comment>
<name>A0A9Q8QC60_9HYPO</name>
<dbReference type="InterPro" id="IPR002974">
    <property type="entry name" value="Cyt_P450_E_CYP52_ascomycetes"/>
</dbReference>
<dbReference type="InterPro" id="IPR036396">
    <property type="entry name" value="Cyt_P450_sf"/>
</dbReference>
<dbReference type="Gene3D" id="1.10.630.10">
    <property type="entry name" value="Cytochrome P450"/>
    <property type="match status" value="1"/>
</dbReference>
<evidence type="ECO:0000256" key="7">
    <source>
        <dbReference type="ARBA" id="ARBA00022989"/>
    </source>
</evidence>
<dbReference type="PANTHER" id="PTHR24287">
    <property type="entry name" value="P450, PUTATIVE (EUROFUNG)-RELATED"/>
    <property type="match status" value="1"/>
</dbReference>
<keyword evidence="8 12" id="KW-0560">Oxidoreductase</keyword>
<evidence type="ECO:0000256" key="2">
    <source>
        <dbReference type="ARBA" id="ARBA00004167"/>
    </source>
</evidence>